<reference evidence="2" key="1">
    <citation type="submission" date="2021-02" db="EMBL/GenBank/DDBJ databases">
        <authorList>
            <person name="Dougan E. K."/>
            <person name="Rhodes N."/>
            <person name="Thang M."/>
            <person name="Chan C."/>
        </authorList>
    </citation>
    <scope>NUCLEOTIDE SEQUENCE</scope>
</reference>
<organism evidence="2 3">
    <name type="scientific">Polarella glacialis</name>
    <name type="common">Dinoflagellate</name>
    <dbReference type="NCBI Taxonomy" id="89957"/>
    <lineage>
        <taxon>Eukaryota</taxon>
        <taxon>Sar</taxon>
        <taxon>Alveolata</taxon>
        <taxon>Dinophyceae</taxon>
        <taxon>Suessiales</taxon>
        <taxon>Suessiaceae</taxon>
        <taxon>Polarella</taxon>
    </lineage>
</organism>
<feature type="non-terminal residue" evidence="2">
    <location>
        <position position="1"/>
    </location>
</feature>
<keyword evidence="1" id="KW-1133">Transmembrane helix</keyword>
<name>A0A813IIJ6_POLGL</name>
<sequence>VSTQLYTPPLFLLLSLGAYGLLCLSTGLLLRMNHELLGSGTIPLATGLSAIGAIAAAIIVACPFCARARPQVSEGFRQPLMPLLP</sequence>
<keyword evidence="1" id="KW-0472">Membrane</keyword>
<protein>
    <submittedName>
        <fullName evidence="2">Uncharacterized protein</fullName>
    </submittedName>
</protein>
<feature type="transmembrane region" description="Helical" evidence="1">
    <location>
        <begin position="6"/>
        <end position="30"/>
    </location>
</feature>
<evidence type="ECO:0000256" key="1">
    <source>
        <dbReference type="SAM" id="Phobius"/>
    </source>
</evidence>
<dbReference type="AlphaFoldDB" id="A0A813IIJ6"/>
<evidence type="ECO:0000313" key="3">
    <source>
        <dbReference type="Proteomes" id="UP000626109"/>
    </source>
</evidence>
<evidence type="ECO:0000313" key="2">
    <source>
        <dbReference type="EMBL" id="CAE8649990.1"/>
    </source>
</evidence>
<dbReference type="EMBL" id="CAJNNW010008401">
    <property type="protein sequence ID" value="CAE8649990.1"/>
    <property type="molecule type" value="Genomic_DNA"/>
</dbReference>
<dbReference type="Proteomes" id="UP000626109">
    <property type="component" value="Unassembled WGS sequence"/>
</dbReference>
<feature type="non-terminal residue" evidence="2">
    <location>
        <position position="85"/>
    </location>
</feature>
<comment type="caution">
    <text evidence="2">The sequence shown here is derived from an EMBL/GenBank/DDBJ whole genome shotgun (WGS) entry which is preliminary data.</text>
</comment>
<keyword evidence="1" id="KW-0812">Transmembrane</keyword>
<accession>A0A813IIJ6</accession>
<gene>
    <name evidence="2" type="ORF">PGLA2088_LOCUS7904</name>
</gene>
<feature type="transmembrane region" description="Helical" evidence="1">
    <location>
        <begin position="42"/>
        <end position="61"/>
    </location>
</feature>
<proteinExistence type="predicted"/>